<feature type="compositionally biased region" description="Low complexity" evidence="4">
    <location>
        <begin position="60"/>
        <end position="71"/>
    </location>
</feature>
<dbReference type="InterPro" id="IPR001638">
    <property type="entry name" value="Solute-binding_3/MltF_N"/>
</dbReference>
<feature type="transmembrane region" description="Helical" evidence="5">
    <location>
        <begin position="30"/>
        <end position="51"/>
    </location>
</feature>
<feature type="domain" description="Solute-binding protein family 3/N-terminal" evidence="6">
    <location>
        <begin position="109"/>
        <end position="336"/>
    </location>
</feature>
<keyword evidence="8" id="KW-1185">Reference proteome</keyword>
<name>A0ABT1PW21_9ACTN</name>
<protein>
    <submittedName>
        <fullName evidence="7">Glutamate ABC transporter substrate-binding protein</fullName>
    </submittedName>
</protein>
<dbReference type="CDD" id="cd13690">
    <property type="entry name" value="PBP2_GluB"/>
    <property type="match status" value="1"/>
</dbReference>
<evidence type="ECO:0000313" key="7">
    <source>
        <dbReference type="EMBL" id="MCQ4081868.1"/>
    </source>
</evidence>
<keyword evidence="5" id="KW-0472">Membrane</keyword>
<dbReference type="PANTHER" id="PTHR30085:SF6">
    <property type="entry name" value="ABC TRANSPORTER GLUTAMINE-BINDING PROTEIN GLNH"/>
    <property type="match status" value="1"/>
</dbReference>
<organism evidence="7 8">
    <name type="scientific">Streptomyces humicola</name>
    <dbReference type="NCBI Taxonomy" id="2953240"/>
    <lineage>
        <taxon>Bacteria</taxon>
        <taxon>Bacillati</taxon>
        <taxon>Actinomycetota</taxon>
        <taxon>Actinomycetes</taxon>
        <taxon>Kitasatosporales</taxon>
        <taxon>Streptomycetaceae</taxon>
        <taxon>Streptomyces</taxon>
    </lineage>
</organism>
<reference evidence="7" key="1">
    <citation type="submission" date="2022-06" db="EMBL/GenBank/DDBJ databases">
        <title>Draft genome sequence of Streptomyces sp. RB6PN25 isolated from peat swamp forest in Thailand.</title>
        <authorList>
            <person name="Duangmal K."/>
            <person name="Klaysubun C."/>
        </authorList>
    </citation>
    <scope>NUCLEOTIDE SEQUENCE</scope>
    <source>
        <strain evidence="7">RB6PN25</strain>
    </source>
</reference>
<accession>A0ABT1PW21</accession>
<evidence type="ECO:0000256" key="2">
    <source>
        <dbReference type="ARBA" id="ARBA00022448"/>
    </source>
</evidence>
<keyword evidence="3" id="KW-0732">Signal</keyword>
<feature type="region of interest" description="Disordered" evidence="4">
    <location>
        <begin position="1"/>
        <end position="23"/>
    </location>
</feature>
<evidence type="ECO:0000256" key="5">
    <source>
        <dbReference type="SAM" id="Phobius"/>
    </source>
</evidence>
<dbReference type="PANTHER" id="PTHR30085">
    <property type="entry name" value="AMINO ACID ABC TRANSPORTER PERMEASE"/>
    <property type="match status" value="1"/>
</dbReference>
<dbReference type="Proteomes" id="UP001057702">
    <property type="component" value="Unassembled WGS sequence"/>
</dbReference>
<keyword evidence="2" id="KW-0813">Transport</keyword>
<sequence length="350" mass="36663">MSRSNATFGVRSGGSGRPGRRSGLSRLRGWGGVGAMAAACLLALTAIALPLECGSPGEASAAAALPPAGSGVDHAQQAMADAPCTDPEASLRPSDAAGPAVQRIQKRGYLTVGVDQNSYLWGYRDPESGQIVGFDIDLVRAIATDILGPNPRIVFKTIPTDQRIPAIQSGDVDMVVRTMTINCDRIKQVAFSAAYFEAGQQLLVPKTGTTITGFDGSLAGKRVCTASGSTGQALLESEPHGSHIVLVENQLDCLVLLQLGQADAVLTDNALAAGQAAQDPQVHLIGQPLTHEPYGVAMNLADTDLVRRVNMVLQKYTNGGANSQWMQAYNKWLAHNLPGVSGPPAPLYKD</sequence>
<dbReference type="Gene3D" id="3.40.190.10">
    <property type="entry name" value="Periplasmic binding protein-like II"/>
    <property type="match status" value="2"/>
</dbReference>
<dbReference type="EMBL" id="JANFNG010000010">
    <property type="protein sequence ID" value="MCQ4081868.1"/>
    <property type="molecule type" value="Genomic_DNA"/>
</dbReference>
<feature type="region of interest" description="Disordered" evidence="4">
    <location>
        <begin position="60"/>
        <end position="98"/>
    </location>
</feature>
<evidence type="ECO:0000259" key="6">
    <source>
        <dbReference type="SMART" id="SM00062"/>
    </source>
</evidence>
<evidence type="ECO:0000256" key="1">
    <source>
        <dbReference type="ARBA" id="ARBA00010333"/>
    </source>
</evidence>
<comment type="caution">
    <text evidence="7">The sequence shown here is derived from an EMBL/GenBank/DDBJ whole genome shotgun (WGS) entry which is preliminary data.</text>
</comment>
<evidence type="ECO:0000256" key="4">
    <source>
        <dbReference type="SAM" id="MobiDB-lite"/>
    </source>
</evidence>
<evidence type="ECO:0000313" key="8">
    <source>
        <dbReference type="Proteomes" id="UP001057702"/>
    </source>
</evidence>
<dbReference type="Pfam" id="PF00497">
    <property type="entry name" value="SBP_bac_3"/>
    <property type="match status" value="1"/>
</dbReference>
<proteinExistence type="inferred from homology"/>
<gene>
    <name evidence="7" type="ORF">NGB36_14935</name>
</gene>
<evidence type="ECO:0000256" key="3">
    <source>
        <dbReference type="ARBA" id="ARBA00022729"/>
    </source>
</evidence>
<dbReference type="SUPFAM" id="SSF53850">
    <property type="entry name" value="Periplasmic binding protein-like II"/>
    <property type="match status" value="1"/>
</dbReference>
<dbReference type="SMART" id="SM00062">
    <property type="entry name" value="PBPb"/>
    <property type="match status" value="1"/>
</dbReference>
<dbReference type="RefSeq" id="WP_255920777.1">
    <property type="nucleotide sequence ID" value="NZ_JANFNG010000010.1"/>
</dbReference>
<keyword evidence="5" id="KW-1133">Transmembrane helix</keyword>
<dbReference type="InterPro" id="IPR051455">
    <property type="entry name" value="Bact_solute-bind_prot3"/>
</dbReference>
<keyword evidence="5" id="KW-0812">Transmembrane</keyword>
<comment type="similarity">
    <text evidence="1">Belongs to the bacterial solute-binding protein 3 family.</text>
</comment>